<evidence type="ECO:0000313" key="2">
    <source>
        <dbReference type="EMBL" id="WDE95506.1"/>
    </source>
</evidence>
<feature type="transmembrane region" description="Helical" evidence="1">
    <location>
        <begin position="80"/>
        <end position="99"/>
    </location>
</feature>
<gene>
    <name evidence="2" type="ORF">PQO03_07215</name>
</gene>
<feature type="transmembrane region" description="Helical" evidence="1">
    <location>
        <begin position="105"/>
        <end position="122"/>
    </location>
</feature>
<keyword evidence="3" id="KW-1185">Reference proteome</keyword>
<accession>A0ABY7VNZ4</accession>
<dbReference type="PANTHER" id="PTHR37308">
    <property type="entry name" value="INTEGRAL MEMBRANE PROTEIN"/>
    <property type="match status" value="1"/>
</dbReference>
<feature type="transmembrane region" description="Helical" evidence="1">
    <location>
        <begin position="190"/>
        <end position="208"/>
    </location>
</feature>
<keyword evidence="1" id="KW-1133">Transmembrane helix</keyword>
<dbReference type="Proteomes" id="UP001214250">
    <property type="component" value="Chromosome 1"/>
</dbReference>
<feature type="transmembrane region" description="Helical" evidence="1">
    <location>
        <begin position="269"/>
        <end position="286"/>
    </location>
</feature>
<feature type="transmembrane region" description="Helical" evidence="1">
    <location>
        <begin position="320"/>
        <end position="338"/>
    </location>
</feature>
<sequence>MKVFIKGMLMGTADVVPGISGGTLALIVGIYERLINALKNLSPQIIYKLLRSLFFCIQKQGRENFVQEFKKIDGQFLTQLGFGVLSAIIIGSSFIPQLIIHHTALTFSCFLGLIVPSIFLPWSMIKKNRLSNYIFFFIGLAITIGSTMAVKGSVSGSSELISFANATWICFTSAFIAICAMILPGISGSFILMLLGQYIFILGLIVRLKQSVTGKVSAEKADALSLVQHFSTIETIILLSIFGLGCLIGLGVMSRVIHKALEKFHDHTMALLTGMIASALYVLWPFKIDMLNADGSILANKGIWIPRAYNTLPDFSSDSFVQSTILFAISLSLSYLLIRKGNKANKKAA</sequence>
<feature type="transmembrane region" description="Helical" evidence="1">
    <location>
        <begin position="236"/>
        <end position="257"/>
    </location>
</feature>
<evidence type="ECO:0000313" key="3">
    <source>
        <dbReference type="Proteomes" id="UP001214250"/>
    </source>
</evidence>
<proteinExistence type="predicted"/>
<name>A0ABY7VNZ4_9BACT</name>
<dbReference type="RefSeq" id="WP_274149119.1">
    <property type="nucleotide sequence ID" value="NZ_CP117811.1"/>
</dbReference>
<dbReference type="Pfam" id="PF04018">
    <property type="entry name" value="VCA0040-like"/>
    <property type="match status" value="1"/>
</dbReference>
<keyword evidence="1" id="KW-0812">Transmembrane</keyword>
<protein>
    <submittedName>
        <fullName evidence="2">DUF368 domain-containing protein</fullName>
    </submittedName>
</protein>
<organism evidence="2 3">
    <name type="scientific">Lentisphaera profundi</name>
    <dbReference type="NCBI Taxonomy" id="1658616"/>
    <lineage>
        <taxon>Bacteria</taxon>
        <taxon>Pseudomonadati</taxon>
        <taxon>Lentisphaerota</taxon>
        <taxon>Lentisphaeria</taxon>
        <taxon>Lentisphaerales</taxon>
        <taxon>Lentisphaeraceae</taxon>
        <taxon>Lentisphaera</taxon>
    </lineage>
</organism>
<dbReference type="InterPro" id="IPR007163">
    <property type="entry name" value="VCA0040-like"/>
</dbReference>
<dbReference type="EMBL" id="CP117811">
    <property type="protein sequence ID" value="WDE95506.1"/>
    <property type="molecule type" value="Genomic_DNA"/>
</dbReference>
<feature type="transmembrane region" description="Helical" evidence="1">
    <location>
        <begin position="160"/>
        <end position="183"/>
    </location>
</feature>
<feature type="transmembrane region" description="Helical" evidence="1">
    <location>
        <begin position="134"/>
        <end position="154"/>
    </location>
</feature>
<evidence type="ECO:0000256" key="1">
    <source>
        <dbReference type="SAM" id="Phobius"/>
    </source>
</evidence>
<dbReference type="PANTHER" id="PTHR37308:SF1">
    <property type="entry name" value="POLYPRENYL-PHOSPHATE TRANSPORTER"/>
    <property type="match status" value="1"/>
</dbReference>
<reference evidence="2 3" key="1">
    <citation type="submission" date="2023-02" db="EMBL/GenBank/DDBJ databases">
        <title>Genome sequence of Lentisphaera profundi SAORIC-696.</title>
        <authorList>
            <person name="Kim e."/>
            <person name="Cho J.-C."/>
            <person name="Choi A."/>
            <person name="Kang I."/>
        </authorList>
    </citation>
    <scope>NUCLEOTIDE SEQUENCE [LARGE SCALE GENOMIC DNA]</scope>
    <source>
        <strain evidence="2 3">SAORIC-696</strain>
    </source>
</reference>
<keyword evidence="1" id="KW-0472">Membrane</keyword>